<evidence type="ECO:0000313" key="8">
    <source>
        <dbReference type="EMBL" id="TWF46657.1"/>
    </source>
</evidence>
<keyword evidence="4 6" id="KW-0408">Iron</keyword>
<dbReference type="Gene3D" id="2.60.120.590">
    <property type="entry name" value="Alpha-ketoglutarate-dependent dioxygenase AlkB-like"/>
    <property type="match status" value="1"/>
</dbReference>
<proteinExistence type="predicted"/>
<protein>
    <submittedName>
        <fullName evidence="8">Alkylated DNA repair protein (DNA oxidative demethylase)</fullName>
    </submittedName>
</protein>
<comment type="cofactor">
    <cofactor evidence="6">
        <name>Fe(2+)</name>
        <dbReference type="ChEBI" id="CHEBI:29033"/>
    </cofactor>
    <text evidence="6">Binds 1 Fe(2+) ion per subunit.</text>
</comment>
<dbReference type="InterPro" id="IPR027450">
    <property type="entry name" value="AlkB-like"/>
</dbReference>
<sequence length="224" mass="24426">MATLPNGIKHLPGFLDRQAQENLVELIRQVVAEAPLYVPAMPGTGKPMSVRMTNCGSLGWVTDKERGYRYQPTHPLTGNPWPPIPPVLLDLWRELCDYPKEPEACLVNFYSDEAKMGLHQDKDENELLAPVLSISLGNTCLFRVGGLSRNDSTGSFKLSSGDIVILGGEGRLAFHGVDRIYPATSTLLKNGGRINLTLRRVNSRLSASISGGASPTVFEAIPSR</sequence>
<evidence type="ECO:0000259" key="7">
    <source>
        <dbReference type="PROSITE" id="PS51471"/>
    </source>
</evidence>
<feature type="binding site" evidence="6">
    <location>
        <position position="175"/>
    </location>
    <ligand>
        <name>Fe cation</name>
        <dbReference type="ChEBI" id="CHEBI:24875"/>
        <note>catalytic</note>
    </ligand>
</feature>
<gene>
    <name evidence="8" type="ORF">FHW37_113103</name>
</gene>
<evidence type="ECO:0000313" key="9">
    <source>
        <dbReference type="Proteomes" id="UP000320653"/>
    </source>
</evidence>
<accession>A0A561Q8I8</accession>
<dbReference type="GO" id="GO:0032259">
    <property type="term" value="P:methylation"/>
    <property type="evidence" value="ECO:0007669"/>
    <property type="project" value="UniProtKB-KW"/>
</dbReference>
<feature type="binding site" evidence="6">
    <location>
        <position position="121"/>
    </location>
    <ligand>
        <name>Fe cation</name>
        <dbReference type="ChEBI" id="CHEBI:24875"/>
        <note>catalytic</note>
    </ligand>
</feature>
<dbReference type="Proteomes" id="UP000320653">
    <property type="component" value="Unassembled WGS sequence"/>
</dbReference>
<keyword evidence="1 6" id="KW-0479">Metal-binding</keyword>
<dbReference type="GO" id="GO:0008168">
    <property type="term" value="F:methyltransferase activity"/>
    <property type="evidence" value="ECO:0007669"/>
    <property type="project" value="UniProtKB-KW"/>
</dbReference>
<evidence type="ECO:0000256" key="1">
    <source>
        <dbReference type="ARBA" id="ARBA00022723"/>
    </source>
</evidence>
<feature type="binding site" evidence="5">
    <location>
        <position position="60"/>
    </location>
    <ligand>
        <name>substrate</name>
    </ligand>
</feature>
<reference evidence="8 9" key="1">
    <citation type="submission" date="2019-06" db="EMBL/GenBank/DDBJ databases">
        <title>Sorghum-associated microbial communities from plants grown in Nebraska, USA.</title>
        <authorList>
            <person name="Schachtman D."/>
        </authorList>
    </citation>
    <scope>NUCLEOTIDE SEQUENCE [LARGE SCALE GENOMIC DNA]</scope>
    <source>
        <strain evidence="8 9">1225</strain>
    </source>
</reference>
<feature type="binding site" evidence="5">
    <location>
        <begin position="193"/>
        <end position="199"/>
    </location>
    <ligand>
        <name>2-oxoglutarate</name>
        <dbReference type="ChEBI" id="CHEBI:16810"/>
    </ligand>
</feature>
<evidence type="ECO:0000256" key="6">
    <source>
        <dbReference type="PIRSR" id="PIRSR604574-2"/>
    </source>
</evidence>
<dbReference type="InterPro" id="IPR037151">
    <property type="entry name" value="AlkB-like_sf"/>
</dbReference>
<dbReference type="InterPro" id="IPR005123">
    <property type="entry name" value="Oxoglu/Fe-dep_dioxygenase_dom"/>
</dbReference>
<feature type="binding site" evidence="5">
    <location>
        <position position="123"/>
    </location>
    <ligand>
        <name>substrate</name>
    </ligand>
</feature>
<keyword evidence="8" id="KW-0808">Transferase</keyword>
<dbReference type="OrthoDB" id="9796932at2"/>
<dbReference type="InterPro" id="IPR004574">
    <property type="entry name" value="Alkb"/>
</dbReference>
<evidence type="ECO:0000256" key="4">
    <source>
        <dbReference type="ARBA" id="ARBA00023004"/>
    </source>
</evidence>
<dbReference type="Pfam" id="PF13532">
    <property type="entry name" value="2OG-FeII_Oxy_2"/>
    <property type="match status" value="1"/>
</dbReference>
<keyword evidence="2" id="KW-0223">Dioxygenase</keyword>
<dbReference type="PANTHER" id="PTHR16557">
    <property type="entry name" value="ALKYLATED DNA REPAIR PROTEIN ALKB-RELATED"/>
    <property type="match status" value="1"/>
</dbReference>
<dbReference type="PANTHER" id="PTHR16557:SF2">
    <property type="entry name" value="NUCLEIC ACID DIOXYGENASE ALKBH1"/>
    <property type="match status" value="1"/>
</dbReference>
<evidence type="ECO:0000256" key="5">
    <source>
        <dbReference type="PIRSR" id="PIRSR604574-1"/>
    </source>
</evidence>
<dbReference type="AlphaFoldDB" id="A0A561Q8I8"/>
<keyword evidence="9" id="KW-1185">Reference proteome</keyword>
<dbReference type="GO" id="GO:0008198">
    <property type="term" value="F:ferrous iron binding"/>
    <property type="evidence" value="ECO:0007669"/>
    <property type="project" value="TreeGrafter"/>
</dbReference>
<dbReference type="PROSITE" id="PS51471">
    <property type="entry name" value="FE2OG_OXY"/>
    <property type="match status" value="1"/>
</dbReference>
<dbReference type="EMBL" id="VIWP01000013">
    <property type="protein sequence ID" value="TWF46657.1"/>
    <property type="molecule type" value="Genomic_DNA"/>
</dbReference>
<feature type="binding site" evidence="5">
    <location>
        <begin position="68"/>
        <end position="70"/>
    </location>
    <ligand>
        <name>substrate</name>
    </ligand>
</feature>
<dbReference type="GO" id="GO:0005737">
    <property type="term" value="C:cytoplasm"/>
    <property type="evidence" value="ECO:0007669"/>
    <property type="project" value="TreeGrafter"/>
</dbReference>
<evidence type="ECO:0000256" key="3">
    <source>
        <dbReference type="ARBA" id="ARBA00023002"/>
    </source>
</evidence>
<feature type="binding site" evidence="5">
    <location>
        <position position="149"/>
    </location>
    <ligand>
        <name>substrate</name>
    </ligand>
</feature>
<feature type="binding site" evidence="5">
    <location>
        <begin position="108"/>
        <end position="110"/>
    </location>
    <ligand>
        <name>2-oxoglutarate</name>
        <dbReference type="ChEBI" id="CHEBI:16810"/>
    </ligand>
</feature>
<dbReference type="GO" id="GO:0035516">
    <property type="term" value="F:broad specificity oxidative DNA demethylase activity"/>
    <property type="evidence" value="ECO:0007669"/>
    <property type="project" value="TreeGrafter"/>
</dbReference>
<dbReference type="GO" id="GO:0035513">
    <property type="term" value="P:oxidative RNA demethylation"/>
    <property type="evidence" value="ECO:0007669"/>
    <property type="project" value="TreeGrafter"/>
</dbReference>
<keyword evidence="3" id="KW-0560">Oxidoreductase</keyword>
<evidence type="ECO:0000256" key="2">
    <source>
        <dbReference type="ARBA" id="ARBA00022964"/>
    </source>
</evidence>
<comment type="caution">
    <text evidence="8">The sequence shown here is derived from an EMBL/GenBank/DDBJ whole genome shotgun (WGS) entry which is preliminary data.</text>
</comment>
<feature type="binding site" evidence="6">
    <location>
        <position position="119"/>
    </location>
    <ligand>
        <name>Fe cation</name>
        <dbReference type="ChEBI" id="CHEBI:24875"/>
        <note>catalytic</note>
    </ligand>
</feature>
<dbReference type="SUPFAM" id="SSF51197">
    <property type="entry name" value="Clavaminate synthase-like"/>
    <property type="match status" value="1"/>
</dbReference>
<dbReference type="GO" id="GO:0035515">
    <property type="term" value="F:oxidative RNA demethylase activity"/>
    <property type="evidence" value="ECO:0007669"/>
    <property type="project" value="TreeGrafter"/>
</dbReference>
<feature type="domain" description="Fe2OG dioxygenase" evidence="7">
    <location>
        <begin position="101"/>
        <end position="202"/>
    </location>
</feature>
<organism evidence="8 9">
    <name type="scientific">Neorhizobium alkalisoli</name>
    <dbReference type="NCBI Taxonomy" id="528178"/>
    <lineage>
        <taxon>Bacteria</taxon>
        <taxon>Pseudomonadati</taxon>
        <taxon>Pseudomonadota</taxon>
        <taxon>Alphaproteobacteria</taxon>
        <taxon>Hyphomicrobiales</taxon>
        <taxon>Rhizobiaceae</taxon>
        <taxon>Rhizobium/Agrobacterium group</taxon>
        <taxon>Neorhizobium</taxon>
    </lineage>
</organism>
<name>A0A561Q8I8_9HYPH</name>
<keyword evidence="8" id="KW-0489">Methyltransferase</keyword>
<dbReference type="RefSeq" id="WP_145642978.1">
    <property type="nucleotide sequence ID" value="NZ_VIWP01000013.1"/>
</dbReference>